<sequence>MPIQLQRRFHGINIIYPLCRTSFQYWSDYAKEEMETARRFHFLPTRSNKSRTSSTVRLLLAMALLVTFESFGVTWASFAGFCFFASLQTWWCTNWFRLSLWKFLSGRSWIRWPTISWTPSFSACFWATTAAKASFSSSKSSQNCLDQTPWKQSCASEAMQLQQELTVSQMFLRFGSFRNASWASASLAVRIPASSNTVSRIAPLNFQGFIYGVATSGLQLKKIQRLYIIFCISLFKQNELKLNLRSQHHQTTNFSIIYLDS</sequence>
<evidence type="ECO:0000313" key="4">
    <source>
        <dbReference type="Proteomes" id="UP001642409"/>
    </source>
</evidence>
<organism evidence="2">
    <name type="scientific">Hexamita inflata</name>
    <dbReference type="NCBI Taxonomy" id="28002"/>
    <lineage>
        <taxon>Eukaryota</taxon>
        <taxon>Metamonada</taxon>
        <taxon>Diplomonadida</taxon>
        <taxon>Hexamitidae</taxon>
        <taxon>Hexamitinae</taxon>
        <taxon>Hexamita</taxon>
    </lineage>
</organism>
<name>A0AA86TCQ1_9EUKA</name>
<dbReference type="AlphaFoldDB" id="A0AA86TCQ1"/>
<reference evidence="2" key="1">
    <citation type="submission" date="2023-06" db="EMBL/GenBank/DDBJ databases">
        <authorList>
            <person name="Kurt Z."/>
        </authorList>
    </citation>
    <scope>NUCLEOTIDE SEQUENCE</scope>
</reference>
<evidence type="ECO:0000256" key="1">
    <source>
        <dbReference type="SAM" id="Phobius"/>
    </source>
</evidence>
<dbReference type="EMBL" id="CATOUU010000043">
    <property type="protein sequence ID" value="CAI9914200.1"/>
    <property type="molecule type" value="Genomic_DNA"/>
</dbReference>
<protein>
    <submittedName>
        <fullName evidence="3">Hypothetical_protein</fullName>
    </submittedName>
</protein>
<dbReference type="Proteomes" id="UP001642409">
    <property type="component" value="Unassembled WGS sequence"/>
</dbReference>
<feature type="transmembrane region" description="Helical" evidence="1">
    <location>
        <begin position="58"/>
        <end position="91"/>
    </location>
</feature>
<keyword evidence="1" id="KW-0472">Membrane</keyword>
<keyword evidence="4" id="KW-1185">Reference proteome</keyword>
<reference evidence="3 4" key="2">
    <citation type="submission" date="2024-07" db="EMBL/GenBank/DDBJ databases">
        <authorList>
            <person name="Akdeniz Z."/>
        </authorList>
    </citation>
    <scope>NUCLEOTIDE SEQUENCE [LARGE SCALE GENOMIC DNA]</scope>
</reference>
<comment type="caution">
    <text evidence="2">The sequence shown here is derived from an EMBL/GenBank/DDBJ whole genome shotgun (WGS) entry which is preliminary data.</text>
</comment>
<keyword evidence="1" id="KW-0812">Transmembrane</keyword>
<proteinExistence type="predicted"/>
<evidence type="ECO:0000313" key="2">
    <source>
        <dbReference type="EMBL" id="CAI9914200.1"/>
    </source>
</evidence>
<gene>
    <name evidence="2" type="ORF">HINF_LOCUS1845</name>
    <name evidence="3" type="ORF">HINF_LOCUS72171</name>
</gene>
<keyword evidence="1" id="KW-1133">Transmembrane helix</keyword>
<evidence type="ECO:0000313" key="3">
    <source>
        <dbReference type="EMBL" id="CAL6103494.1"/>
    </source>
</evidence>
<accession>A0AA86TCQ1</accession>
<dbReference type="EMBL" id="CAXDID020000567">
    <property type="protein sequence ID" value="CAL6103494.1"/>
    <property type="molecule type" value="Genomic_DNA"/>
</dbReference>